<keyword evidence="4" id="KW-1185">Reference proteome</keyword>
<reference evidence="4" key="1">
    <citation type="submission" date="2015-03" db="EMBL/GenBank/DDBJ databases">
        <authorList>
            <person name="Nijsse Bart"/>
        </authorList>
    </citation>
    <scope>NUCLEOTIDE SEQUENCE [LARGE SCALE GENOMIC DNA]</scope>
</reference>
<dbReference type="InterPro" id="IPR001387">
    <property type="entry name" value="Cro/C1-type_HTH"/>
</dbReference>
<dbReference type="GO" id="GO:0005829">
    <property type="term" value="C:cytosol"/>
    <property type="evidence" value="ECO:0007669"/>
    <property type="project" value="TreeGrafter"/>
</dbReference>
<evidence type="ECO:0000313" key="4">
    <source>
        <dbReference type="Proteomes" id="UP000049855"/>
    </source>
</evidence>
<evidence type="ECO:0000256" key="1">
    <source>
        <dbReference type="ARBA" id="ARBA00023125"/>
    </source>
</evidence>
<dbReference type="AlphaFoldDB" id="A0A0U1KVN6"/>
<dbReference type="Gene3D" id="1.10.260.40">
    <property type="entry name" value="lambda repressor-like DNA-binding domains"/>
    <property type="match status" value="1"/>
</dbReference>
<gene>
    <name evidence="3" type="ORF">SpAn4DRAFT_3850</name>
</gene>
<dbReference type="InterPro" id="IPR010982">
    <property type="entry name" value="Lambda_DNA-bd_dom_sf"/>
</dbReference>
<accession>A0A0U1KVN6</accession>
<dbReference type="SUPFAM" id="SSF47413">
    <property type="entry name" value="lambda repressor-like DNA-binding domains"/>
    <property type="match status" value="1"/>
</dbReference>
<dbReference type="RefSeq" id="WP_021167449.1">
    <property type="nucleotide sequence ID" value="NZ_CTRP01000004.1"/>
</dbReference>
<sequence>MKLGDRVKQLREKSGQTQQELGENINMKQQEVSNIERGIRKMLTPNELVKLAAALGVTIAELLDATDQQAACLPKTG</sequence>
<dbReference type="GO" id="GO:0003677">
    <property type="term" value="F:DNA binding"/>
    <property type="evidence" value="ECO:0007669"/>
    <property type="project" value="UniProtKB-KW"/>
</dbReference>
<keyword evidence="1" id="KW-0238">DNA-binding</keyword>
<dbReference type="Proteomes" id="UP000049855">
    <property type="component" value="Unassembled WGS sequence"/>
</dbReference>
<name>A0A0U1KVN6_9FIRM</name>
<protein>
    <recommendedName>
        <fullName evidence="2">HTH cro/C1-type domain-containing protein</fullName>
    </recommendedName>
</protein>
<dbReference type="Pfam" id="PF01381">
    <property type="entry name" value="HTH_3"/>
    <property type="match status" value="1"/>
</dbReference>
<dbReference type="PROSITE" id="PS50943">
    <property type="entry name" value="HTH_CROC1"/>
    <property type="match status" value="1"/>
</dbReference>
<dbReference type="CDD" id="cd00093">
    <property type="entry name" value="HTH_XRE"/>
    <property type="match status" value="1"/>
</dbReference>
<dbReference type="SMART" id="SM00530">
    <property type="entry name" value="HTH_XRE"/>
    <property type="match status" value="1"/>
</dbReference>
<dbReference type="GO" id="GO:0003700">
    <property type="term" value="F:DNA-binding transcription factor activity"/>
    <property type="evidence" value="ECO:0007669"/>
    <property type="project" value="TreeGrafter"/>
</dbReference>
<evidence type="ECO:0000313" key="3">
    <source>
        <dbReference type="EMBL" id="CQR71345.1"/>
    </source>
</evidence>
<dbReference type="PANTHER" id="PTHR46797:SF1">
    <property type="entry name" value="METHYLPHOSPHONATE SYNTHASE"/>
    <property type="match status" value="1"/>
</dbReference>
<dbReference type="InterPro" id="IPR050807">
    <property type="entry name" value="TransReg_Diox_bact_type"/>
</dbReference>
<dbReference type="PANTHER" id="PTHR46797">
    <property type="entry name" value="HTH-TYPE TRANSCRIPTIONAL REGULATOR"/>
    <property type="match status" value="1"/>
</dbReference>
<organism evidence="3 4">
    <name type="scientific">Sporomusa ovata</name>
    <dbReference type="NCBI Taxonomy" id="2378"/>
    <lineage>
        <taxon>Bacteria</taxon>
        <taxon>Bacillati</taxon>
        <taxon>Bacillota</taxon>
        <taxon>Negativicutes</taxon>
        <taxon>Selenomonadales</taxon>
        <taxon>Sporomusaceae</taxon>
        <taxon>Sporomusa</taxon>
    </lineage>
</organism>
<evidence type="ECO:0000259" key="2">
    <source>
        <dbReference type="PROSITE" id="PS50943"/>
    </source>
</evidence>
<feature type="domain" description="HTH cro/C1-type" evidence="2">
    <location>
        <begin position="7"/>
        <end position="62"/>
    </location>
</feature>
<proteinExistence type="predicted"/>
<dbReference type="EMBL" id="CTRP01000004">
    <property type="protein sequence ID" value="CQR71345.1"/>
    <property type="molecule type" value="Genomic_DNA"/>
</dbReference>